<dbReference type="AlphaFoldDB" id="A0A176WQ28"/>
<evidence type="ECO:0000313" key="2">
    <source>
        <dbReference type="Proteomes" id="UP000077202"/>
    </source>
</evidence>
<dbReference type="EMBL" id="LVLJ01000223">
    <property type="protein sequence ID" value="OAE35220.1"/>
    <property type="molecule type" value="Genomic_DNA"/>
</dbReference>
<protein>
    <submittedName>
        <fullName evidence="1">Uncharacterized protein</fullName>
    </submittedName>
</protein>
<accession>A0A176WQ28</accession>
<sequence length="87" mass="9423">MHSVITRSALQHYPVAAADEQAADGEQHFAMDSPVDRCYFSKASSTGGSPFSLSDLSPESPGKIHCPLRLWEIISQLSPVTSYTAKL</sequence>
<keyword evidence="2" id="KW-1185">Reference proteome</keyword>
<comment type="caution">
    <text evidence="1">The sequence shown here is derived from an EMBL/GenBank/DDBJ whole genome shotgun (WGS) entry which is preliminary data.</text>
</comment>
<gene>
    <name evidence="1" type="ORF">AXG93_3823s1030</name>
</gene>
<name>A0A176WQ28_MARPO</name>
<dbReference type="Proteomes" id="UP000077202">
    <property type="component" value="Unassembled WGS sequence"/>
</dbReference>
<evidence type="ECO:0000313" key="1">
    <source>
        <dbReference type="EMBL" id="OAE35220.1"/>
    </source>
</evidence>
<proteinExistence type="predicted"/>
<reference evidence="1" key="1">
    <citation type="submission" date="2016-03" db="EMBL/GenBank/DDBJ databases">
        <title>Mechanisms controlling the formation of the plant cell surface in tip-growing cells are functionally conserved among land plants.</title>
        <authorList>
            <person name="Honkanen S."/>
            <person name="Jones V.A."/>
            <person name="Morieri G."/>
            <person name="Champion C."/>
            <person name="Hetherington A.J."/>
            <person name="Kelly S."/>
            <person name="Saint-Marcoux D."/>
            <person name="Proust H."/>
            <person name="Prescott H."/>
            <person name="Dolan L."/>
        </authorList>
    </citation>
    <scope>NUCLEOTIDE SEQUENCE [LARGE SCALE GENOMIC DNA]</scope>
    <source>
        <tissue evidence="1">Whole gametophyte</tissue>
    </source>
</reference>
<organism evidence="1 2">
    <name type="scientific">Marchantia polymorpha subsp. ruderalis</name>
    <dbReference type="NCBI Taxonomy" id="1480154"/>
    <lineage>
        <taxon>Eukaryota</taxon>
        <taxon>Viridiplantae</taxon>
        <taxon>Streptophyta</taxon>
        <taxon>Embryophyta</taxon>
        <taxon>Marchantiophyta</taxon>
        <taxon>Marchantiopsida</taxon>
        <taxon>Marchantiidae</taxon>
        <taxon>Marchantiales</taxon>
        <taxon>Marchantiaceae</taxon>
        <taxon>Marchantia</taxon>
    </lineage>
</organism>